<protein>
    <submittedName>
        <fullName evidence="1">Uncharacterized protein</fullName>
    </submittedName>
</protein>
<reference evidence="1 2" key="1">
    <citation type="journal article" date="2013" name="Curr. Biol.">
        <title>The Genome of the Foraminiferan Reticulomyxa filosa.</title>
        <authorList>
            <person name="Glockner G."/>
            <person name="Hulsmann N."/>
            <person name="Schleicher M."/>
            <person name="Noegel A.A."/>
            <person name="Eichinger L."/>
            <person name="Gallinger C."/>
            <person name="Pawlowski J."/>
            <person name="Sierra R."/>
            <person name="Euteneuer U."/>
            <person name="Pillet L."/>
            <person name="Moustafa A."/>
            <person name="Platzer M."/>
            <person name="Groth M."/>
            <person name="Szafranski K."/>
            <person name="Schliwa M."/>
        </authorList>
    </citation>
    <scope>NUCLEOTIDE SEQUENCE [LARGE SCALE GENOMIC DNA]</scope>
</reference>
<dbReference type="EMBL" id="ASPP01042235">
    <property type="protein sequence ID" value="ETO00018.1"/>
    <property type="molecule type" value="Genomic_DNA"/>
</dbReference>
<sequence length="107" mass="12700">TNQDNKEKELKAYVIINGKEKPIKMNELTFKELLHQSYFCLEATDFEKIQKENLKLQLIDMKDNIIESDEFVKKEFENNKPTFKILWIPLQQPLMIEKAKSIKNALV</sequence>
<accession>X6LDE7</accession>
<dbReference type="Proteomes" id="UP000023152">
    <property type="component" value="Unassembled WGS sequence"/>
</dbReference>
<proteinExistence type="predicted"/>
<feature type="non-terminal residue" evidence="1">
    <location>
        <position position="107"/>
    </location>
</feature>
<organism evidence="1 2">
    <name type="scientific">Reticulomyxa filosa</name>
    <dbReference type="NCBI Taxonomy" id="46433"/>
    <lineage>
        <taxon>Eukaryota</taxon>
        <taxon>Sar</taxon>
        <taxon>Rhizaria</taxon>
        <taxon>Retaria</taxon>
        <taxon>Foraminifera</taxon>
        <taxon>Monothalamids</taxon>
        <taxon>Reticulomyxidae</taxon>
        <taxon>Reticulomyxa</taxon>
    </lineage>
</organism>
<keyword evidence="2" id="KW-1185">Reference proteome</keyword>
<name>X6LDE7_RETFI</name>
<comment type="caution">
    <text evidence="1">The sequence shown here is derived from an EMBL/GenBank/DDBJ whole genome shotgun (WGS) entry which is preliminary data.</text>
</comment>
<feature type="non-terminal residue" evidence="1">
    <location>
        <position position="1"/>
    </location>
</feature>
<dbReference type="AlphaFoldDB" id="X6LDE7"/>
<gene>
    <name evidence="1" type="ORF">RFI_37441</name>
</gene>
<evidence type="ECO:0000313" key="1">
    <source>
        <dbReference type="EMBL" id="ETO00018.1"/>
    </source>
</evidence>
<evidence type="ECO:0000313" key="2">
    <source>
        <dbReference type="Proteomes" id="UP000023152"/>
    </source>
</evidence>